<dbReference type="PANTHER" id="PTHR44103">
    <property type="entry name" value="PROPROTEIN CONVERTASE P"/>
    <property type="match status" value="1"/>
</dbReference>
<keyword evidence="1 2" id="KW-0732">Signal</keyword>
<sequence length="663" mass="71857">MHFPKPLLQLSLASLALSLTPLPAVINPALQPDVYYEKYENVLLLQLDAIDTSSGTLQCSVVEAIKGEYAKGETLEITFAGALAAQIAERNLSGRLELGDQFPAFAGKPSRRKSKRQVRLYLDEFFVGEVASAASFTIGIADEMETDSEGKQVNTLAGIYCGMTSELTRMLQEMASGDDYYPRKAYVKFKPDLLIDTLEGSVEGIALYDLNGDGMEDIVACSPAGDEIYQQIEPMQFSKVTEQFGIQSATTSCSAADVDCDGLADLLLGTTIYKGTFEQTYALAKTDWLSVESTAPLKSASFVELNGDGYPDIIATFEGTGIRAFINPAKENAPFVEVTEQLNLPVEGNGFVTAGDWNGDQRTDLFYAAGSGLLLTQNEQGVFESVPHTVDFSFRTGVDDYGQTGAGVFMPTYRNDQMDLVLPIEKDWLIVTNSGGIPTDITHYGNEISEGSDYHLATAYADLNVDGYMDIYTIADKQKENRFIINRGYGSYMHAKVHVDEKPLFKGPAHASGGRSLALGDIDADGAPDILLGNDQGQLFLIVNDTLSMRQPGELLKKDQKRLLDVCVCAVRVLGPKGVIGAKVRLLDASGAVVIRKDIGSNTATGCSSPDNVCLAVRKPGAYKLQVTYADGHLFEQDLELNPQSPLTIVAQRSDQEAGNDVW</sequence>
<evidence type="ECO:0000256" key="2">
    <source>
        <dbReference type="SAM" id="SignalP"/>
    </source>
</evidence>
<dbReference type="RefSeq" id="WP_013041957.1">
    <property type="nucleotide sequence ID" value="NC_014008.1"/>
</dbReference>
<dbReference type="HOGENOM" id="CLU_413726_0_0_0"/>
<evidence type="ECO:0000313" key="4">
    <source>
        <dbReference type="Proteomes" id="UP000000925"/>
    </source>
</evidence>
<dbReference type="Proteomes" id="UP000000925">
    <property type="component" value="Chromosome"/>
</dbReference>
<dbReference type="STRING" id="583355.Caka_0204"/>
<evidence type="ECO:0000313" key="3">
    <source>
        <dbReference type="EMBL" id="ADE53231.1"/>
    </source>
</evidence>
<accession>D5ELQ6</accession>
<name>D5ELQ6_CORAD</name>
<dbReference type="EMBL" id="CP001998">
    <property type="protein sequence ID" value="ADE53231.1"/>
    <property type="molecule type" value="Genomic_DNA"/>
</dbReference>
<dbReference type="SUPFAM" id="SSF69318">
    <property type="entry name" value="Integrin alpha N-terminal domain"/>
    <property type="match status" value="1"/>
</dbReference>
<dbReference type="InterPro" id="IPR013517">
    <property type="entry name" value="FG-GAP"/>
</dbReference>
<dbReference type="Gene3D" id="2.130.10.130">
    <property type="entry name" value="Integrin alpha, N-terminal"/>
    <property type="match status" value="2"/>
</dbReference>
<organism evidence="3 4">
    <name type="scientific">Coraliomargarita akajimensis (strain DSM 45221 / IAM 15411 / JCM 23193 / KCTC 12865 / 04OKA010-24)</name>
    <dbReference type="NCBI Taxonomy" id="583355"/>
    <lineage>
        <taxon>Bacteria</taxon>
        <taxon>Pseudomonadati</taxon>
        <taxon>Verrucomicrobiota</taxon>
        <taxon>Opitutia</taxon>
        <taxon>Puniceicoccales</taxon>
        <taxon>Coraliomargaritaceae</taxon>
        <taxon>Coraliomargarita</taxon>
    </lineage>
</organism>
<dbReference type="PANTHER" id="PTHR44103:SF1">
    <property type="entry name" value="PROPROTEIN CONVERTASE P"/>
    <property type="match status" value="1"/>
</dbReference>
<protein>
    <submittedName>
        <fullName evidence="3">FG-GAP repeat protein</fullName>
    </submittedName>
</protein>
<feature type="signal peptide" evidence="2">
    <location>
        <begin position="1"/>
        <end position="26"/>
    </location>
</feature>
<dbReference type="OrthoDB" id="175386at2"/>
<dbReference type="KEGG" id="caa:Caka_0204"/>
<proteinExistence type="predicted"/>
<reference evidence="3 4" key="1">
    <citation type="journal article" date="2010" name="Stand. Genomic Sci.">
        <title>Complete genome sequence of Coraliomargarita akajimensis type strain (04OKA010-24).</title>
        <authorList>
            <person name="Mavromatis K."/>
            <person name="Abt B."/>
            <person name="Brambilla E."/>
            <person name="Lapidus A."/>
            <person name="Copeland A."/>
            <person name="Deshpande S."/>
            <person name="Nolan M."/>
            <person name="Lucas S."/>
            <person name="Tice H."/>
            <person name="Cheng J.F."/>
            <person name="Han C."/>
            <person name="Detter J.C."/>
            <person name="Woyke T."/>
            <person name="Goodwin L."/>
            <person name="Pitluck S."/>
            <person name="Held B."/>
            <person name="Brettin T."/>
            <person name="Tapia R."/>
            <person name="Ivanova N."/>
            <person name="Mikhailova N."/>
            <person name="Pati A."/>
            <person name="Liolios K."/>
            <person name="Chen A."/>
            <person name="Palaniappan K."/>
            <person name="Land M."/>
            <person name="Hauser L."/>
            <person name="Chang Y.J."/>
            <person name="Jeffries C.D."/>
            <person name="Rohde M."/>
            <person name="Goker M."/>
            <person name="Bristow J."/>
            <person name="Eisen J.A."/>
            <person name="Markowitz V."/>
            <person name="Hugenholtz P."/>
            <person name="Klenk H.P."/>
            <person name="Kyrpides N.C."/>
        </authorList>
    </citation>
    <scope>NUCLEOTIDE SEQUENCE [LARGE SCALE GENOMIC DNA]</scope>
    <source>
        <strain evidence="4">DSM 45221 / IAM 15411 / JCM 23193 / KCTC 12865</strain>
    </source>
</reference>
<gene>
    <name evidence="3" type="ordered locus">Caka_0204</name>
</gene>
<dbReference type="Pfam" id="PF13517">
    <property type="entry name" value="FG-GAP_3"/>
    <property type="match status" value="3"/>
</dbReference>
<evidence type="ECO:0000256" key="1">
    <source>
        <dbReference type="ARBA" id="ARBA00022729"/>
    </source>
</evidence>
<keyword evidence="4" id="KW-1185">Reference proteome</keyword>
<dbReference type="AlphaFoldDB" id="D5ELQ6"/>
<feature type="chain" id="PRO_5003071569" evidence="2">
    <location>
        <begin position="27"/>
        <end position="663"/>
    </location>
</feature>
<dbReference type="InterPro" id="IPR028994">
    <property type="entry name" value="Integrin_alpha_N"/>
</dbReference>